<reference evidence="1 2" key="1">
    <citation type="journal article" date="2012" name="J. Bacteriol.">
        <title>Genome sequence of an alkane-degrading bacterium, Alcanivorax pacificus type strain W11-5, isolated from deep sea sediment.</title>
        <authorList>
            <person name="Lai Q."/>
            <person name="Shao Z."/>
        </authorList>
    </citation>
    <scope>NUCLEOTIDE SEQUENCE [LARGE SCALE GENOMIC DNA]</scope>
    <source>
        <strain evidence="1 2">W11-5</strain>
    </source>
</reference>
<dbReference type="InterPro" id="IPR023393">
    <property type="entry name" value="START-like_dom_sf"/>
</dbReference>
<sequence length="141" mass="15809">MAVQRIDIRKEFAAPVDKLFAFLSVHKNLETIFAPAKIRRVKDGSDVPDGLGSVRRMRILIAPPFEETITARVPDERIEYRITRGSPLRNHHGVMRFSATPSGGSALHYTIEFEGKLPLIGPIVRAGLDRGIRRGLDKVRL</sequence>
<dbReference type="OrthoDB" id="4459835at2"/>
<evidence type="ECO:0000313" key="1">
    <source>
        <dbReference type="EMBL" id="AJD46684.1"/>
    </source>
</evidence>
<dbReference type="STRING" id="391936.S7S_01300"/>
<dbReference type="RefSeq" id="WP_008736216.1">
    <property type="nucleotide sequence ID" value="NZ_CP004387.1"/>
</dbReference>
<dbReference type="HOGENOM" id="CLU_122733_2_0_6"/>
<proteinExistence type="predicted"/>
<organism evidence="1 2">
    <name type="scientific">Isoalcanivorax pacificus W11-5</name>
    <dbReference type="NCBI Taxonomy" id="391936"/>
    <lineage>
        <taxon>Bacteria</taxon>
        <taxon>Pseudomonadati</taxon>
        <taxon>Pseudomonadota</taxon>
        <taxon>Gammaproteobacteria</taxon>
        <taxon>Oceanospirillales</taxon>
        <taxon>Alcanivoracaceae</taxon>
        <taxon>Isoalcanivorax</taxon>
    </lineage>
</organism>
<dbReference type="Pfam" id="PF10604">
    <property type="entry name" value="Polyketide_cyc2"/>
    <property type="match status" value="1"/>
</dbReference>
<dbReference type="AlphaFoldDB" id="A0A0B4XF75"/>
<dbReference type="InterPro" id="IPR019587">
    <property type="entry name" value="Polyketide_cyclase/dehydratase"/>
</dbReference>
<protein>
    <recommendedName>
        <fullName evidence="3">Polyketide cyclase/dehydrase and lipid transport</fullName>
    </recommendedName>
</protein>
<dbReference type="KEGG" id="apac:S7S_01300"/>
<name>A0A0B4XF75_9GAMM</name>
<keyword evidence="2" id="KW-1185">Reference proteome</keyword>
<dbReference type="CDD" id="cd07821">
    <property type="entry name" value="PYR_PYL_RCAR_like"/>
    <property type="match status" value="1"/>
</dbReference>
<dbReference type="Proteomes" id="UP000006764">
    <property type="component" value="Chromosome"/>
</dbReference>
<accession>A0A0B4XF75</accession>
<evidence type="ECO:0000313" key="2">
    <source>
        <dbReference type="Proteomes" id="UP000006764"/>
    </source>
</evidence>
<dbReference type="SUPFAM" id="SSF55961">
    <property type="entry name" value="Bet v1-like"/>
    <property type="match status" value="1"/>
</dbReference>
<evidence type="ECO:0008006" key="3">
    <source>
        <dbReference type="Google" id="ProtNLM"/>
    </source>
</evidence>
<gene>
    <name evidence="1" type="ORF">S7S_01300</name>
</gene>
<dbReference type="EMBL" id="CP004387">
    <property type="protein sequence ID" value="AJD46684.1"/>
    <property type="molecule type" value="Genomic_DNA"/>
</dbReference>
<dbReference type="Gene3D" id="3.30.530.20">
    <property type="match status" value="1"/>
</dbReference>